<feature type="compositionally biased region" description="Acidic residues" evidence="1">
    <location>
        <begin position="1"/>
        <end position="11"/>
    </location>
</feature>
<evidence type="ECO:0000256" key="1">
    <source>
        <dbReference type="SAM" id="MobiDB-lite"/>
    </source>
</evidence>
<dbReference type="STRING" id="1814289.SAMN05216410_2279"/>
<proteinExistence type="predicted"/>
<evidence type="ECO:0000313" key="2">
    <source>
        <dbReference type="EMBL" id="SDC73465.1"/>
    </source>
</evidence>
<accession>A0A1G6P215</accession>
<dbReference type="OrthoDB" id="5144343at2"/>
<feature type="compositionally biased region" description="Low complexity" evidence="1">
    <location>
        <begin position="19"/>
        <end position="40"/>
    </location>
</feature>
<evidence type="ECO:0000313" key="3">
    <source>
        <dbReference type="Proteomes" id="UP000199039"/>
    </source>
</evidence>
<protein>
    <submittedName>
        <fullName evidence="2">Uncharacterized protein</fullName>
    </submittedName>
</protein>
<gene>
    <name evidence="2" type="ORF">SAMN05216410_2279</name>
</gene>
<dbReference type="EMBL" id="FMYH01000003">
    <property type="protein sequence ID" value="SDC73465.1"/>
    <property type="molecule type" value="Genomic_DNA"/>
</dbReference>
<dbReference type="AlphaFoldDB" id="A0A1G6P215"/>
<dbReference type="RefSeq" id="WP_093183213.1">
    <property type="nucleotide sequence ID" value="NZ_FMYH01000003.1"/>
</dbReference>
<organism evidence="2 3">
    <name type="scientific">Sanguibacter gelidistatuariae</name>
    <dbReference type="NCBI Taxonomy" id="1814289"/>
    <lineage>
        <taxon>Bacteria</taxon>
        <taxon>Bacillati</taxon>
        <taxon>Actinomycetota</taxon>
        <taxon>Actinomycetes</taxon>
        <taxon>Micrococcales</taxon>
        <taxon>Sanguibacteraceae</taxon>
        <taxon>Sanguibacter</taxon>
    </lineage>
</organism>
<keyword evidence="3" id="KW-1185">Reference proteome</keyword>
<reference evidence="2 3" key="1">
    <citation type="submission" date="2016-09" db="EMBL/GenBank/DDBJ databases">
        <authorList>
            <person name="Capua I."/>
            <person name="De Benedictis P."/>
            <person name="Joannis T."/>
            <person name="Lombin L.H."/>
            <person name="Cattoli G."/>
        </authorList>
    </citation>
    <scope>NUCLEOTIDE SEQUENCE [LARGE SCALE GENOMIC DNA]</scope>
    <source>
        <strain evidence="2 3">ISLP-3</strain>
    </source>
</reference>
<sequence length="215" mass="21509">MTTSDLPDDALPEGFSVPDDLSSLSDLSSPAEPAAIPTAAGPVAADPAAAAAVAADPATAPDAAAAAPEAPAHKIAIILTQVATAEALAAACAVNKIVVDAVTSPVGAYAICRDLSEGAPAELARAVSTLVKTVPLILFEAAGGQVKASQWQGGKRLGDMPAALVLDGAPHEFEDLLFGTTTVHDLPGVVSSAGMSRWKAMRNLSGKARKQRGGE</sequence>
<feature type="region of interest" description="Disordered" evidence="1">
    <location>
        <begin position="1"/>
        <end position="40"/>
    </location>
</feature>
<dbReference type="Proteomes" id="UP000199039">
    <property type="component" value="Unassembled WGS sequence"/>
</dbReference>
<name>A0A1G6P215_9MICO</name>